<dbReference type="SUPFAM" id="SSF56300">
    <property type="entry name" value="Metallo-dependent phosphatases"/>
    <property type="match status" value="1"/>
</dbReference>
<proteinExistence type="predicted"/>
<accession>A0A699ZMX3</accession>
<sequence length="85" mass="9309">MTYAANMQYLRDTLTWQRFGQDCVLLVAGDVSHDLRVLRQALAILKAAFWQVVFVPGNHDLWVAGAPEQHGGASDSVSKLLAVLG</sequence>
<protein>
    <submittedName>
        <fullName evidence="1">Metallophos domain-containing protein</fullName>
    </submittedName>
</protein>
<comment type="caution">
    <text evidence="1">The sequence shown here is derived from an EMBL/GenBank/DDBJ whole genome shotgun (WGS) entry which is preliminary data.</text>
</comment>
<dbReference type="AlphaFoldDB" id="A0A699ZMX3"/>
<dbReference type="Proteomes" id="UP000485058">
    <property type="component" value="Unassembled WGS sequence"/>
</dbReference>
<feature type="non-terminal residue" evidence="1">
    <location>
        <position position="85"/>
    </location>
</feature>
<dbReference type="EMBL" id="BLLF01002245">
    <property type="protein sequence ID" value="GFH23315.1"/>
    <property type="molecule type" value="Genomic_DNA"/>
</dbReference>
<dbReference type="Gene3D" id="3.60.21.10">
    <property type="match status" value="1"/>
</dbReference>
<evidence type="ECO:0000313" key="1">
    <source>
        <dbReference type="EMBL" id="GFH23315.1"/>
    </source>
</evidence>
<dbReference type="InterPro" id="IPR052963">
    <property type="entry name" value="Pantetheine_PDE"/>
</dbReference>
<keyword evidence="2" id="KW-1185">Reference proteome</keyword>
<dbReference type="PANTHER" id="PTHR36492">
    <property type="match status" value="1"/>
</dbReference>
<dbReference type="PANTHER" id="PTHR36492:SF2">
    <property type="entry name" value="[ACYL-CARRIER-PROTEIN] PHOSPHODIESTERASE PPTH"/>
    <property type="match status" value="1"/>
</dbReference>
<reference evidence="1 2" key="1">
    <citation type="submission" date="2020-02" db="EMBL/GenBank/DDBJ databases">
        <title>Draft genome sequence of Haematococcus lacustris strain NIES-144.</title>
        <authorList>
            <person name="Morimoto D."/>
            <person name="Nakagawa S."/>
            <person name="Yoshida T."/>
            <person name="Sawayama S."/>
        </authorList>
    </citation>
    <scope>NUCLEOTIDE SEQUENCE [LARGE SCALE GENOMIC DNA]</scope>
    <source>
        <strain evidence="1 2">NIES-144</strain>
    </source>
</reference>
<name>A0A699ZMX3_HAELA</name>
<organism evidence="1 2">
    <name type="scientific">Haematococcus lacustris</name>
    <name type="common">Green alga</name>
    <name type="synonym">Haematococcus pluvialis</name>
    <dbReference type="NCBI Taxonomy" id="44745"/>
    <lineage>
        <taxon>Eukaryota</taxon>
        <taxon>Viridiplantae</taxon>
        <taxon>Chlorophyta</taxon>
        <taxon>core chlorophytes</taxon>
        <taxon>Chlorophyceae</taxon>
        <taxon>CS clade</taxon>
        <taxon>Chlamydomonadales</taxon>
        <taxon>Haematococcaceae</taxon>
        <taxon>Haematococcus</taxon>
    </lineage>
</organism>
<evidence type="ECO:0000313" key="2">
    <source>
        <dbReference type="Proteomes" id="UP000485058"/>
    </source>
</evidence>
<dbReference type="InterPro" id="IPR029052">
    <property type="entry name" value="Metallo-depent_PP-like"/>
</dbReference>
<gene>
    <name evidence="1" type="ORF">HaLaN_20912</name>
</gene>
<feature type="non-terminal residue" evidence="1">
    <location>
        <position position="1"/>
    </location>
</feature>